<proteinExistence type="predicted"/>
<gene>
    <name evidence="2" type="ORF">D7003_19115</name>
</gene>
<evidence type="ECO:0000259" key="1">
    <source>
        <dbReference type="Pfam" id="PF24837"/>
    </source>
</evidence>
<dbReference type="EMBL" id="RBED01000148">
    <property type="protein sequence ID" value="RNL48759.1"/>
    <property type="molecule type" value="Genomic_DNA"/>
</dbReference>
<evidence type="ECO:0000313" key="3">
    <source>
        <dbReference type="Proteomes" id="UP000273807"/>
    </source>
</evidence>
<protein>
    <recommendedName>
        <fullName evidence="1">AMIN-like domain-containing protein</fullName>
    </recommendedName>
</protein>
<comment type="caution">
    <text evidence="2">The sequence shown here is derived from an EMBL/GenBank/DDBJ whole genome shotgun (WGS) entry which is preliminary data.</text>
</comment>
<reference evidence="2 3" key="1">
    <citation type="submission" date="2018-10" db="EMBL/GenBank/DDBJ databases">
        <title>Genome sequencing of Arthrobacter oryzae TNB02.</title>
        <authorList>
            <person name="Cho Y.-J."/>
            <person name="Cho A."/>
            <person name="Kim O.-S."/>
        </authorList>
    </citation>
    <scope>NUCLEOTIDE SEQUENCE [LARGE SCALE GENOMIC DNA]</scope>
    <source>
        <strain evidence="2 3">TNB02</strain>
    </source>
</reference>
<evidence type="ECO:0000313" key="2">
    <source>
        <dbReference type="EMBL" id="RNL48759.1"/>
    </source>
</evidence>
<keyword evidence="3" id="KW-1185">Reference proteome</keyword>
<feature type="domain" description="AMIN-like" evidence="1">
    <location>
        <begin position="53"/>
        <end position="148"/>
    </location>
</feature>
<name>A0A3N0BK02_9MICC</name>
<accession>A0A3N0BK02</accession>
<dbReference type="Proteomes" id="UP000273807">
    <property type="component" value="Unassembled WGS sequence"/>
</dbReference>
<dbReference type="Pfam" id="PF24837">
    <property type="entry name" value="AMIN-like"/>
    <property type="match status" value="1"/>
</dbReference>
<dbReference type="InterPro" id="IPR056303">
    <property type="entry name" value="AMIN-like"/>
</dbReference>
<organism evidence="2 3">
    <name type="scientific">Arthrobacter oryzae</name>
    <dbReference type="NCBI Taxonomy" id="409290"/>
    <lineage>
        <taxon>Bacteria</taxon>
        <taxon>Bacillati</taxon>
        <taxon>Actinomycetota</taxon>
        <taxon>Actinomycetes</taxon>
        <taxon>Micrococcales</taxon>
        <taxon>Micrococcaceae</taxon>
        <taxon>Arthrobacter</taxon>
    </lineage>
</organism>
<dbReference type="AlphaFoldDB" id="A0A3N0BK02"/>
<sequence length="184" mass="19381">MVIASKVTHEWAWPGAGAFQTTHENPVPVAPPPAAPLPTLYSIGSGQHPANTPPYDQLSFRFEGGFPGYDIDVVPQLIADGSGEPIPMPNTGSILEVAFRGAQAHTADGSASSVTSAPPAAIGYVALTKYASAGDFEGVVSYGIGIGRPLDVLPETKVRVVEVEKIEQGKHLYVVAIQFDRTSW</sequence>